<proteinExistence type="predicted"/>
<dbReference type="EMBL" id="BAABHA010000015">
    <property type="protein sequence ID" value="GAA4391339.1"/>
    <property type="molecule type" value="Genomic_DNA"/>
</dbReference>
<evidence type="ECO:0000313" key="4">
    <source>
        <dbReference type="Proteomes" id="UP001500454"/>
    </source>
</evidence>
<gene>
    <name evidence="3" type="ORF">GCM10023186_40550</name>
</gene>
<dbReference type="Proteomes" id="UP001500454">
    <property type="component" value="Unassembled WGS sequence"/>
</dbReference>
<name>A0ABP8JIF2_9BACT</name>
<evidence type="ECO:0000256" key="2">
    <source>
        <dbReference type="SAM" id="Phobius"/>
    </source>
</evidence>
<sequence>MDNQLEQQIDKILPEDLTRTFESAYHVITGNNERIEDLLHHGGALLRKASQRMTTTQLVLSIAALAIGTVFVLNRYSDEIGDAIEDLTDGDNNTAGGKGGKQNQNK</sequence>
<feature type="transmembrane region" description="Helical" evidence="2">
    <location>
        <begin position="55"/>
        <end position="73"/>
    </location>
</feature>
<keyword evidence="2" id="KW-0472">Membrane</keyword>
<dbReference type="RefSeq" id="WP_345227182.1">
    <property type="nucleotide sequence ID" value="NZ_BAABHA010000015.1"/>
</dbReference>
<keyword evidence="2" id="KW-1133">Transmembrane helix</keyword>
<keyword evidence="4" id="KW-1185">Reference proteome</keyword>
<protein>
    <submittedName>
        <fullName evidence="3">Uncharacterized protein</fullName>
    </submittedName>
</protein>
<keyword evidence="2" id="KW-0812">Transmembrane</keyword>
<evidence type="ECO:0000313" key="3">
    <source>
        <dbReference type="EMBL" id="GAA4391339.1"/>
    </source>
</evidence>
<evidence type="ECO:0000256" key="1">
    <source>
        <dbReference type="SAM" id="MobiDB-lite"/>
    </source>
</evidence>
<accession>A0ABP8JIF2</accession>
<comment type="caution">
    <text evidence="3">The sequence shown here is derived from an EMBL/GenBank/DDBJ whole genome shotgun (WGS) entry which is preliminary data.</text>
</comment>
<reference evidence="4" key="1">
    <citation type="journal article" date="2019" name="Int. J. Syst. Evol. Microbiol.">
        <title>The Global Catalogue of Microorganisms (GCM) 10K type strain sequencing project: providing services to taxonomists for standard genome sequencing and annotation.</title>
        <authorList>
            <consortium name="The Broad Institute Genomics Platform"/>
            <consortium name="The Broad Institute Genome Sequencing Center for Infectious Disease"/>
            <person name="Wu L."/>
            <person name="Ma J."/>
        </authorList>
    </citation>
    <scope>NUCLEOTIDE SEQUENCE [LARGE SCALE GENOMIC DNA]</scope>
    <source>
        <strain evidence="4">JCM 17924</strain>
    </source>
</reference>
<organism evidence="3 4">
    <name type="scientific">Hymenobacter koreensis</name>
    <dbReference type="NCBI Taxonomy" id="1084523"/>
    <lineage>
        <taxon>Bacteria</taxon>
        <taxon>Pseudomonadati</taxon>
        <taxon>Bacteroidota</taxon>
        <taxon>Cytophagia</taxon>
        <taxon>Cytophagales</taxon>
        <taxon>Hymenobacteraceae</taxon>
        <taxon>Hymenobacter</taxon>
    </lineage>
</organism>
<feature type="region of interest" description="Disordered" evidence="1">
    <location>
        <begin position="85"/>
        <end position="106"/>
    </location>
</feature>